<dbReference type="Pfam" id="PF07690">
    <property type="entry name" value="MFS_1"/>
    <property type="match status" value="1"/>
</dbReference>
<dbReference type="PROSITE" id="PS50850">
    <property type="entry name" value="MFS"/>
    <property type="match status" value="1"/>
</dbReference>
<dbReference type="SUPFAM" id="SSF103473">
    <property type="entry name" value="MFS general substrate transporter"/>
    <property type="match status" value="1"/>
</dbReference>
<evidence type="ECO:0000256" key="3">
    <source>
        <dbReference type="ARBA" id="ARBA00022448"/>
    </source>
</evidence>
<organism evidence="14 15">
    <name type="scientific">Cephus cinctus</name>
    <name type="common">Wheat stem sawfly</name>
    <dbReference type="NCBI Taxonomy" id="211228"/>
    <lineage>
        <taxon>Eukaryota</taxon>
        <taxon>Metazoa</taxon>
        <taxon>Ecdysozoa</taxon>
        <taxon>Arthropoda</taxon>
        <taxon>Hexapoda</taxon>
        <taxon>Insecta</taxon>
        <taxon>Pterygota</taxon>
        <taxon>Neoptera</taxon>
        <taxon>Endopterygota</taxon>
        <taxon>Hymenoptera</taxon>
        <taxon>Cephoidea</taxon>
        <taxon>Cephidae</taxon>
        <taxon>Cephus</taxon>
    </lineage>
</organism>
<proteinExistence type="inferred from homology"/>
<keyword evidence="4 12" id="KW-0812">Transmembrane</keyword>
<dbReference type="InterPro" id="IPR036259">
    <property type="entry name" value="MFS_trans_sf"/>
</dbReference>
<feature type="transmembrane region" description="Helical" evidence="12">
    <location>
        <begin position="370"/>
        <end position="391"/>
    </location>
</feature>
<evidence type="ECO:0000256" key="4">
    <source>
        <dbReference type="ARBA" id="ARBA00022692"/>
    </source>
</evidence>
<feature type="transmembrane region" description="Helical" evidence="12">
    <location>
        <begin position="308"/>
        <end position="327"/>
    </location>
</feature>
<dbReference type="InterPro" id="IPR011701">
    <property type="entry name" value="MFS"/>
</dbReference>
<feature type="transmembrane region" description="Helical" evidence="12">
    <location>
        <begin position="114"/>
        <end position="135"/>
    </location>
</feature>
<dbReference type="InterPro" id="IPR050382">
    <property type="entry name" value="MFS_Na/Anion_cotransporter"/>
</dbReference>
<dbReference type="AlphaFoldDB" id="A0AAJ7FL73"/>
<feature type="transmembrane region" description="Helical" evidence="12">
    <location>
        <begin position="82"/>
        <end position="102"/>
    </location>
</feature>
<dbReference type="PANTHER" id="PTHR11662">
    <property type="entry name" value="SOLUTE CARRIER FAMILY 17"/>
    <property type="match status" value="1"/>
</dbReference>
<feature type="transmembrane region" description="Helical" evidence="12">
    <location>
        <begin position="439"/>
        <end position="457"/>
    </location>
</feature>
<name>A0AAJ7FL73_CEPCN</name>
<evidence type="ECO:0000256" key="11">
    <source>
        <dbReference type="ARBA" id="ARBA00068450"/>
    </source>
</evidence>
<protein>
    <recommendedName>
        <fullName evidence="11">Putative inorganic phosphate cotransporter</fullName>
    </recommendedName>
</protein>
<dbReference type="GO" id="GO:0006820">
    <property type="term" value="P:monoatomic anion transport"/>
    <property type="evidence" value="ECO:0007669"/>
    <property type="project" value="TreeGrafter"/>
</dbReference>
<keyword evidence="9" id="KW-0406">Ion transport</keyword>
<accession>A0AAJ7FL73</accession>
<comment type="similarity">
    <text evidence="2">Belongs to the major facilitator superfamily. Sodium/anion cotransporter family.</text>
</comment>
<reference evidence="15" key="1">
    <citation type="submission" date="2025-08" db="UniProtKB">
        <authorList>
            <consortium name="RefSeq"/>
        </authorList>
    </citation>
    <scope>IDENTIFICATION</scope>
</reference>
<evidence type="ECO:0000256" key="1">
    <source>
        <dbReference type="ARBA" id="ARBA00004141"/>
    </source>
</evidence>
<dbReference type="RefSeq" id="XP_015597299.1">
    <property type="nucleotide sequence ID" value="XM_015741813.2"/>
</dbReference>
<feature type="transmembrane region" description="Helical" evidence="12">
    <location>
        <begin position="38"/>
        <end position="62"/>
    </location>
</feature>
<gene>
    <name evidence="15" type="primary">LOC107268746</name>
</gene>
<sequence>MSKSSGPEISIENLENKTANVDPSIVPSGIGKRHVQALLMFFGTTIGYAMRVTISVAVVAMTDSSTTDSNVQTYDWDESTRSIILSSFFWGYIVTQVPGGYVAKNWSAQKLLSLGILFCSIFNMIIPAAAQIAGWSGVCACRVGMGIAQGCLMPCMHTLLSKWAPVPERARLSTFAYAGSLFGTVVMMALCGILAASSLGWPSIFYISSSVGIVWAIAFFTWGSDSPALHKSISEDEKRYIQASFGQAQIDTEEEKIPIPWKEIFTSIPMWAIIIAHCTQNWGYWLLITKIPGYMNAILQFNITENGIVSALPYLIMWILSFPASWLSDYALKKDVSKQVARKVSNSIAHWGPALALVGLCYVRSDNAILAVITITAAVGLNAGSICGFQINHIDLSPNFAGTMMSITNCIAAVVAIIVPLVCALIVTDETDAGQWKIVFFLTAAIYFVGNLIFVLFSKAEIQSWNNPELAKVKEER</sequence>
<feature type="transmembrane region" description="Helical" evidence="12">
    <location>
        <begin position="203"/>
        <end position="222"/>
    </location>
</feature>
<keyword evidence="6 12" id="KW-1133">Transmembrane helix</keyword>
<dbReference type="CDD" id="cd17318">
    <property type="entry name" value="MFS_SLC17"/>
    <property type="match status" value="1"/>
</dbReference>
<dbReference type="InterPro" id="IPR020846">
    <property type="entry name" value="MFS_dom"/>
</dbReference>
<feature type="transmembrane region" description="Helical" evidence="12">
    <location>
        <begin position="175"/>
        <end position="196"/>
    </location>
</feature>
<evidence type="ECO:0000256" key="7">
    <source>
        <dbReference type="ARBA" id="ARBA00023053"/>
    </source>
</evidence>
<dbReference type="FunFam" id="1.20.1250.20:FF:000144">
    <property type="entry name" value="Picot, isoform B"/>
    <property type="match status" value="1"/>
</dbReference>
<dbReference type="Gene3D" id="1.20.1250.20">
    <property type="entry name" value="MFS general substrate transporter like domains"/>
    <property type="match status" value="2"/>
</dbReference>
<evidence type="ECO:0000259" key="13">
    <source>
        <dbReference type="PROSITE" id="PS50850"/>
    </source>
</evidence>
<evidence type="ECO:0000313" key="15">
    <source>
        <dbReference type="RefSeq" id="XP_015597299.1"/>
    </source>
</evidence>
<evidence type="ECO:0000313" key="14">
    <source>
        <dbReference type="Proteomes" id="UP000694920"/>
    </source>
</evidence>
<keyword evidence="14" id="KW-1185">Reference proteome</keyword>
<dbReference type="GO" id="GO:0006814">
    <property type="term" value="P:sodium ion transport"/>
    <property type="evidence" value="ECO:0007669"/>
    <property type="project" value="UniProtKB-KW"/>
</dbReference>
<keyword evidence="7" id="KW-0915">Sodium</keyword>
<dbReference type="KEGG" id="ccin:107268746"/>
<feature type="transmembrane region" description="Helical" evidence="12">
    <location>
        <begin position="268"/>
        <end position="287"/>
    </location>
</feature>
<keyword evidence="3" id="KW-0813">Transport</keyword>
<feature type="transmembrane region" description="Helical" evidence="12">
    <location>
        <begin position="403"/>
        <end position="427"/>
    </location>
</feature>
<evidence type="ECO:0000256" key="8">
    <source>
        <dbReference type="ARBA" id="ARBA00023136"/>
    </source>
</evidence>
<evidence type="ECO:0000256" key="5">
    <source>
        <dbReference type="ARBA" id="ARBA00022847"/>
    </source>
</evidence>
<evidence type="ECO:0000256" key="2">
    <source>
        <dbReference type="ARBA" id="ARBA00008586"/>
    </source>
</evidence>
<evidence type="ECO:0000256" key="12">
    <source>
        <dbReference type="SAM" id="Phobius"/>
    </source>
</evidence>
<evidence type="ECO:0000256" key="6">
    <source>
        <dbReference type="ARBA" id="ARBA00022989"/>
    </source>
</evidence>
<dbReference type="Proteomes" id="UP000694920">
    <property type="component" value="Unplaced"/>
</dbReference>
<keyword evidence="8 12" id="KW-0472">Membrane</keyword>
<keyword evidence="9" id="KW-0739">Sodium transport</keyword>
<evidence type="ECO:0000256" key="9">
    <source>
        <dbReference type="ARBA" id="ARBA00023201"/>
    </source>
</evidence>
<feature type="domain" description="Major facilitator superfamily (MFS) profile" evidence="13">
    <location>
        <begin position="36"/>
        <end position="462"/>
    </location>
</feature>
<dbReference type="FunFam" id="1.20.1250.20:FF:000003">
    <property type="entry name" value="Solute carrier family 17 member 3"/>
    <property type="match status" value="1"/>
</dbReference>
<evidence type="ECO:0000256" key="10">
    <source>
        <dbReference type="ARBA" id="ARBA00054632"/>
    </source>
</evidence>
<comment type="subcellular location">
    <subcellularLocation>
        <location evidence="1">Membrane</location>
        <topology evidence="1">Multi-pass membrane protein</topology>
    </subcellularLocation>
</comment>
<dbReference type="GO" id="GO:0015293">
    <property type="term" value="F:symporter activity"/>
    <property type="evidence" value="ECO:0007669"/>
    <property type="project" value="UniProtKB-KW"/>
</dbReference>
<dbReference type="GO" id="GO:0016020">
    <property type="term" value="C:membrane"/>
    <property type="evidence" value="ECO:0007669"/>
    <property type="project" value="UniProtKB-SubCell"/>
</dbReference>
<dbReference type="PANTHER" id="PTHR11662:SF280">
    <property type="entry name" value="FI21844P1-RELATED"/>
    <property type="match status" value="1"/>
</dbReference>
<comment type="function">
    <text evidence="10">May be an inorganic phosphate cotransporter.</text>
</comment>
<dbReference type="GeneID" id="107268746"/>
<keyword evidence="5" id="KW-0769">Symport</keyword>